<dbReference type="SUPFAM" id="SSF48452">
    <property type="entry name" value="TPR-like"/>
    <property type="match status" value="1"/>
</dbReference>
<evidence type="ECO:0000313" key="1">
    <source>
        <dbReference type="EMBL" id="EGO20507.1"/>
    </source>
</evidence>
<dbReference type="GO" id="GO:0030544">
    <property type="term" value="F:Hsp70 protein binding"/>
    <property type="evidence" value="ECO:0007669"/>
    <property type="project" value="TreeGrafter"/>
</dbReference>
<dbReference type="PANTHER" id="PTHR46035">
    <property type="entry name" value="TETRATRICOPEPTIDE REPEAT PROTEIN 4"/>
    <property type="match status" value="1"/>
</dbReference>
<dbReference type="InterPro" id="IPR019734">
    <property type="entry name" value="TPR_rpt"/>
</dbReference>
<dbReference type="Proteomes" id="UP000008064">
    <property type="component" value="Unassembled WGS sequence"/>
</dbReference>
<dbReference type="GO" id="GO:0006457">
    <property type="term" value="P:protein folding"/>
    <property type="evidence" value="ECO:0007669"/>
    <property type="project" value="TreeGrafter"/>
</dbReference>
<sequence length="314" mass="35919">MSTSNACKLFVPTVDSVEKIYSEELKEVAKQHFNTKRYHVALSIYTFVLVRRKGCATTELLRTIRCNRAECYYQLGSYHSSVSDCLEVIDSASSPYSNLAITRKAYFRLARSHRGLRQPTEALEALESSKEVTGRFNEAEQKLYNDLLAAKAQQDRRREPHLRASPPQEQFEVNANQGDSSDTCTVHYLIKFPNTGDCLSLSEIAPVRLIQRPIRDDIHALELDLYMRSLFLKRGTSILASRRWFCAMCDQDAKTMRQDHLPEVDPHVMDPPVVAAEAVPFCGESCLQQYENYGKEYQRERERKFGASPVVVSY</sequence>
<reference evidence="1" key="1">
    <citation type="submission" date="2011-04" db="EMBL/GenBank/DDBJ databases">
        <title>Evolution of plant cell wall degrading machinery underlies the functional diversity of forest fungi.</title>
        <authorList>
            <consortium name="US DOE Joint Genome Institute (JGI-PGF)"/>
            <person name="Eastwood D.C."/>
            <person name="Floudas D."/>
            <person name="Binder M."/>
            <person name="Majcherczyk A."/>
            <person name="Schneider P."/>
            <person name="Aerts A."/>
            <person name="Asiegbu F.O."/>
            <person name="Baker S.E."/>
            <person name="Barry K."/>
            <person name="Bendiksby M."/>
            <person name="Blumentritt M."/>
            <person name="Coutinho P.M."/>
            <person name="Cullen D."/>
            <person name="Cullen D."/>
            <person name="Gathman A."/>
            <person name="Goodell B."/>
            <person name="Henrissat B."/>
            <person name="Ihrmark K."/>
            <person name="Kauserud H."/>
            <person name="Kohler A."/>
            <person name="LaButti K."/>
            <person name="Lapidus A."/>
            <person name="Lavin J.L."/>
            <person name="Lee Y.-H."/>
            <person name="Lindquist E."/>
            <person name="Lilly W."/>
            <person name="Lucas S."/>
            <person name="Morin E."/>
            <person name="Murat C."/>
            <person name="Oguiza J.A."/>
            <person name="Park J."/>
            <person name="Pisabarro A.G."/>
            <person name="Riley R."/>
            <person name="Rosling A."/>
            <person name="Salamov A."/>
            <person name="Schmidt O."/>
            <person name="Schmutz J."/>
            <person name="Skrede I."/>
            <person name="Stenlid J."/>
            <person name="Wiebenga A."/>
            <person name="Xie X."/>
            <person name="Kues U."/>
            <person name="Hibbett D.S."/>
            <person name="Hoffmeister D."/>
            <person name="Hogberg N."/>
            <person name="Martin F."/>
            <person name="Grigoriev I.V."/>
            <person name="Watkinson S.C."/>
        </authorList>
    </citation>
    <scope>NUCLEOTIDE SEQUENCE</scope>
    <source>
        <strain evidence="1">S7.9</strain>
    </source>
</reference>
<dbReference type="InterPro" id="IPR011990">
    <property type="entry name" value="TPR-like_helical_dom_sf"/>
</dbReference>
<dbReference type="AlphaFoldDB" id="F8P7U9"/>
<dbReference type="GO" id="GO:0051879">
    <property type="term" value="F:Hsp90 protein binding"/>
    <property type="evidence" value="ECO:0007669"/>
    <property type="project" value="TreeGrafter"/>
</dbReference>
<dbReference type="GO" id="GO:0005634">
    <property type="term" value="C:nucleus"/>
    <property type="evidence" value="ECO:0007669"/>
    <property type="project" value="TreeGrafter"/>
</dbReference>
<name>F8P7U9_SERL9</name>
<dbReference type="RefSeq" id="XP_007322473.1">
    <property type="nucleotide sequence ID" value="XM_007322411.1"/>
</dbReference>
<dbReference type="GO" id="GO:0005829">
    <property type="term" value="C:cytosol"/>
    <property type="evidence" value="ECO:0007669"/>
    <property type="project" value="TreeGrafter"/>
</dbReference>
<dbReference type="GeneID" id="18820867"/>
<dbReference type="KEGG" id="sla:SERLADRAFT_476745"/>
<gene>
    <name evidence="1" type="ORF">SERLADRAFT_476745</name>
</gene>
<dbReference type="OrthoDB" id="420195at2759"/>
<accession>F8P7U9</accession>
<organism>
    <name type="scientific">Serpula lacrymans var. lacrymans (strain S7.9)</name>
    <name type="common">Dry rot fungus</name>
    <dbReference type="NCBI Taxonomy" id="578457"/>
    <lineage>
        <taxon>Eukaryota</taxon>
        <taxon>Fungi</taxon>
        <taxon>Dikarya</taxon>
        <taxon>Basidiomycota</taxon>
        <taxon>Agaricomycotina</taxon>
        <taxon>Agaricomycetes</taxon>
        <taxon>Agaricomycetidae</taxon>
        <taxon>Boletales</taxon>
        <taxon>Coniophorineae</taxon>
        <taxon>Serpulaceae</taxon>
        <taxon>Serpula</taxon>
    </lineage>
</organism>
<protein>
    <submittedName>
        <fullName evidence="1">Uncharacterized protein</fullName>
    </submittedName>
</protein>
<dbReference type="EMBL" id="GL945440">
    <property type="protein sequence ID" value="EGO20507.1"/>
    <property type="molecule type" value="Genomic_DNA"/>
</dbReference>
<dbReference type="Gene3D" id="1.25.40.10">
    <property type="entry name" value="Tetratricopeptide repeat domain"/>
    <property type="match status" value="1"/>
</dbReference>
<dbReference type="SMART" id="SM00028">
    <property type="entry name" value="TPR"/>
    <property type="match status" value="2"/>
</dbReference>
<dbReference type="HOGENOM" id="CLU_860702_0_0_1"/>
<proteinExistence type="predicted"/>
<dbReference type="PANTHER" id="PTHR46035:SF1">
    <property type="entry name" value="TETRATRICOPEPTIDE REPEAT PROTEIN 4"/>
    <property type="match status" value="1"/>
</dbReference>